<evidence type="ECO:0000256" key="9">
    <source>
        <dbReference type="SAM" id="Phobius"/>
    </source>
</evidence>
<keyword evidence="9" id="KW-1133">Transmembrane helix</keyword>
<evidence type="ECO:0000256" key="8">
    <source>
        <dbReference type="SAM" id="MobiDB-lite"/>
    </source>
</evidence>
<organism evidence="11 12">
    <name type="scientific">Eleusine coracana subsp. coracana</name>
    <dbReference type="NCBI Taxonomy" id="191504"/>
    <lineage>
        <taxon>Eukaryota</taxon>
        <taxon>Viridiplantae</taxon>
        <taxon>Streptophyta</taxon>
        <taxon>Embryophyta</taxon>
        <taxon>Tracheophyta</taxon>
        <taxon>Spermatophyta</taxon>
        <taxon>Magnoliopsida</taxon>
        <taxon>Liliopsida</taxon>
        <taxon>Poales</taxon>
        <taxon>Poaceae</taxon>
        <taxon>PACMAD clade</taxon>
        <taxon>Chloridoideae</taxon>
        <taxon>Cynodonteae</taxon>
        <taxon>Eleusininae</taxon>
        <taxon>Eleusine</taxon>
    </lineage>
</organism>
<dbReference type="EC" id="2.3.2.27" evidence="2"/>
<gene>
    <name evidence="11" type="primary">gb06738</name>
    <name evidence="11" type="ORF">PR202_gb06738</name>
</gene>
<evidence type="ECO:0000256" key="4">
    <source>
        <dbReference type="ARBA" id="ARBA00022771"/>
    </source>
</evidence>
<feature type="transmembrane region" description="Helical" evidence="9">
    <location>
        <begin position="40"/>
        <end position="63"/>
    </location>
</feature>
<evidence type="ECO:0000256" key="1">
    <source>
        <dbReference type="ARBA" id="ARBA00000900"/>
    </source>
</evidence>
<keyword evidence="3" id="KW-0479">Metal-binding</keyword>
<dbReference type="EMBL" id="BQKI01000074">
    <property type="protein sequence ID" value="GJN19459.1"/>
    <property type="molecule type" value="Genomic_DNA"/>
</dbReference>
<dbReference type="CDD" id="cd16461">
    <property type="entry name" value="RING-H2_EL5-like"/>
    <property type="match status" value="1"/>
</dbReference>
<evidence type="ECO:0000256" key="3">
    <source>
        <dbReference type="ARBA" id="ARBA00022723"/>
    </source>
</evidence>
<keyword evidence="4 7" id="KW-0863">Zinc-finger</keyword>
<proteinExistence type="inferred from homology"/>
<keyword evidence="5" id="KW-0862">Zinc</keyword>
<evidence type="ECO:0000256" key="7">
    <source>
        <dbReference type="PROSITE-ProRule" id="PRU00175"/>
    </source>
</evidence>
<reference evidence="11" key="1">
    <citation type="journal article" date="2018" name="DNA Res.">
        <title>Multiple hybrid de novo genome assembly of finger millet, an orphan allotetraploid crop.</title>
        <authorList>
            <person name="Hatakeyama M."/>
            <person name="Aluri S."/>
            <person name="Balachadran M.T."/>
            <person name="Sivarajan S.R."/>
            <person name="Patrignani A."/>
            <person name="Gruter S."/>
            <person name="Poveda L."/>
            <person name="Shimizu-Inatsugi R."/>
            <person name="Baeten J."/>
            <person name="Francoijs K.J."/>
            <person name="Nataraja K.N."/>
            <person name="Reddy Y.A.N."/>
            <person name="Phadnis S."/>
            <person name="Ravikumar R.L."/>
            <person name="Schlapbach R."/>
            <person name="Sreeman S.M."/>
            <person name="Shimizu K.K."/>
        </authorList>
    </citation>
    <scope>NUCLEOTIDE SEQUENCE</scope>
</reference>
<evidence type="ECO:0000256" key="5">
    <source>
        <dbReference type="ARBA" id="ARBA00022833"/>
    </source>
</evidence>
<dbReference type="InterPro" id="IPR053238">
    <property type="entry name" value="RING-H2_zinc_finger"/>
</dbReference>
<dbReference type="Gene3D" id="3.30.40.10">
    <property type="entry name" value="Zinc/RING finger domain, C3HC4 (zinc finger)"/>
    <property type="match status" value="1"/>
</dbReference>
<dbReference type="SUPFAM" id="SSF57850">
    <property type="entry name" value="RING/U-box"/>
    <property type="match status" value="1"/>
</dbReference>
<dbReference type="InterPro" id="IPR013083">
    <property type="entry name" value="Znf_RING/FYVE/PHD"/>
</dbReference>
<keyword evidence="12" id="KW-1185">Reference proteome</keyword>
<reference evidence="11" key="2">
    <citation type="submission" date="2021-12" db="EMBL/GenBank/DDBJ databases">
        <title>Resequencing data analysis of finger millet.</title>
        <authorList>
            <person name="Hatakeyama M."/>
            <person name="Aluri S."/>
            <person name="Balachadran M.T."/>
            <person name="Sivarajan S.R."/>
            <person name="Poveda L."/>
            <person name="Shimizu-Inatsugi R."/>
            <person name="Schlapbach R."/>
            <person name="Sreeman S.M."/>
            <person name="Shimizu K.K."/>
        </authorList>
    </citation>
    <scope>NUCLEOTIDE SEQUENCE</scope>
</reference>
<dbReference type="SMART" id="SM00184">
    <property type="entry name" value="RING"/>
    <property type="match status" value="1"/>
</dbReference>
<dbReference type="GO" id="GO:0061630">
    <property type="term" value="F:ubiquitin protein ligase activity"/>
    <property type="evidence" value="ECO:0007669"/>
    <property type="project" value="UniProtKB-EC"/>
</dbReference>
<comment type="similarity">
    <text evidence="6">Belongs to the RING-type zinc finger family. ATL subfamily.</text>
</comment>
<dbReference type="PROSITE" id="PS50089">
    <property type="entry name" value="ZF_RING_2"/>
    <property type="match status" value="1"/>
</dbReference>
<evidence type="ECO:0000259" key="10">
    <source>
        <dbReference type="PROSITE" id="PS50089"/>
    </source>
</evidence>
<feature type="domain" description="RING-type" evidence="10">
    <location>
        <begin position="168"/>
        <end position="210"/>
    </location>
</feature>
<dbReference type="Proteomes" id="UP001054889">
    <property type="component" value="Unassembled WGS sequence"/>
</dbReference>
<keyword evidence="9" id="KW-0472">Membrane</keyword>
<dbReference type="Pfam" id="PF13639">
    <property type="entry name" value="zf-RING_2"/>
    <property type="match status" value="1"/>
</dbReference>
<accession>A0AAV5EAC9</accession>
<evidence type="ECO:0000256" key="6">
    <source>
        <dbReference type="ARBA" id="ARBA00024209"/>
    </source>
</evidence>
<dbReference type="InterPro" id="IPR001841">
    <property type="entry name" value="Znf_RING"/>
</dbReference>
<dbReference type="PANTHER" id="PTHR14155">
    <property type="entry name" value="RING FINGER DOMAIN-CONTAINING"/>
    <property type="match status" value="1"/>
</dbReference>
<keyword evidence="9" id="KW-0812">Transmembrane</keyword>
<protein>
    <recommendedName>
        <fullName evidence="2">RING-type E3 ubiquitin transferase</fullName>
        <ecNumber evidence="2">2.3.2.27</ecNumber>
    </recommendedName>
</protein>
<comment type="catalytic activity">
    <reaction evidence="1">
        <text>S-ubiquitinyl-[E2 ubiquitin-conjugating enzyme]-L-cysteine + [acceptor protein]-L-lysine = [E2 ubiquitin-conjugating enzyme]-L-cysteine + N(6)-ubiquitinyl-[acceptor protein]-L-lysine.</text>
        <dbReference type="EC" id="2.3.2.27"/>
    </reaction>
</comment>
<feature type="region of interest" description="Disordered" evidence="8">
    <location>
        <begin position="102"/>
        <end position="123"/>
    </location>
</feature>
<dbReference type="PANTHER" id="PTHR14155:SF625">
    <property type="entry name" value="OS02G0248240 PROTEIN"/>
    <property type="match status" value="1"/>
</dbReference>
<evidence type="ECO:0000313" key="11">
    <source>
        <dbReference type="EMBL" id="GJN19459.1"/>
    </source>
</evidence>
<dbReference type="AlphaFoldDB" id="A0AAV5EAC9"/>
<name>A0AAV5EAC9_ELECO</name>
<feature type="transmembrane region" description="Helical" evidence="9">
    <location>
        <begin position="6"/>
        <end position="28"/>
    </location>
</feature>
<comment type="caution">
    <text evidence="11">The sequence shown here is derived from an EMBL/GenBank/DDBJ whole genome shotgun (WGS) entry which is preliminary data.</text>
</comment>
<dbReference type="GO" id="GO:0008270">
    <property type="term" value="F:zinc ion binding"/>
    <property type="evidence" value="ECO:0007669"/>
    <property type="project" value="UniProtKB-KW"/>
</dbReference>
<evidence type="ECO:0000313" key="12">
    <source>
        <dbReference type="Proteomes" id="UP001054889"/>
    </source>
</evidence>
<evidence type="ECO:0000256" key="2">
    <source>
        <dbReference type="ARBA" id="ARBA00012483"/>
    </source>
</evidence>
<sequence length="222" mass="24361">MDCFFRLYGLVIANAVCVGGTGFLLYALVRLARSPHPSTVGIVVITIFLLFWVGVSACIYPAFCGQLFPWSALWRCLVSPFHAIRSCLPCHHRRAERVRQLSRRWSSGGGQRGGRRGHNHTLPQHSVHGLMSVLPREGPVVAVGRAARVVDIPAYEQPDGGGGASSDCAVCLGEVEKGETVRRLPGCLHMFHQHCIDQWLNEHSTCPVCRCDVFAPLPVQVV</sequence>